<feature type="transmembrane region" description="Helical" evidence="2">
    <location>
        <begin position="244"/>
        <end position="265"/>
    </location>
</feature>
<evidence type="ECO:0000256" key="2">
    <source>
        <dbReference type="SAM" id="Phobius"/>
    </source>
</evidence>
<feature type="transmembrane region" description="Helical" evidence="2">
    <location>
        <begin position="183"/>
        <end position="200"/>
    </location>
</feature>
<evidence type="ECO:0000256" key="1">
    <source>
        <dbReference type="SAM" id="MobiDB-lite"/>
    </source>
</evidence>
<feature type="signal peptide" evidence="3">
    <location>
        <begin position="1"/>
        <end position="20"/>
    </location>
</feature>
<sequence>MSSLIRLLILISTFSLGIVALSSTMMVCDYVDPSNQLSINFMVFPEESVKVLFYKYSDIISGNFPYYIFEPTKLGVVCKENNDDSNEEPQCLVQYETGAVKLSPEKYKIIETKDLNSIYNIEDSGFYCAKLLYKTKPRPIITLTDSGKAYKSFHVKQMIIPYLLTPLALLVAIHKHSIIGKDLVIRMSLLAVLSSIYTLLVPLTSNSNGDGWTFFFAILYSTLDSVIIFCILQYCFRHLQDLEVGFRVSTAFCFILKFHVIAISIGGKISRRFSTFILGVFQEDIAAFIVLFGFSFALIASLALYYGLFKQESHRLQKSAFYTILLFILSPFIYLTVWILLKLYLSTYNYSEILDNFESPLIVKLLIWWDHGYYGLLLTLWIWISLKYADDDTDKGNSSSQSDGNYENLPSYEFSELNNTKDP</sequence>
<accession>A0A9P8PJ92</accession>
<keyword evidence="2" id="KW-0812">Transmembrane</keyword>
<comment type="caution">
    <text evidence="4">The sequence shown here is derived from an EMBL/GenBank/DDBJ whole genome shotgun (WGS) entry which is preliminary data.</text>
</comment>
<feature type="chain" id="PRO_5040194961" evidence="3">
    <location>
        <begin position="21"/>
        <end position="423"/>
    </location>
</feature>
<keyword evidence="5" id="KW-1185">Reference proteome</keyword>
<feature type="transmembrane region" description="Helical" evidence="2">
    <location>
        <begin position="158"/>
        <end position="174"/>
    </location>
</feature>
<name>A0A9P8PJ92_9ASCO</name>
<proteinExistence type="predicted"/>
<evidence type="ECO:0000313" key="4">
    <source>
        <dbReference type="EMBL" id="KAH3672314.1"/>
    </source>
</evidence>
<feature type="transmembrane region" description="Helical" evidence="2">
    <location>
        <begin position="320"/>
        <end position="341"/>
    </location>
</feature>
<evidence type="ECO:0000313" key="5">
    <source>
        <dbReference type="Proteomes" id="UP000769528"/>
    </source>
</evidence>
<gene>
    <name evidence="4" type="ORF">WICMUC_004285</name>
</gene>
<keyword evidence="2" id="KW-0472">Membrane</keyword>
<feature type="region of interest" description="Disordered" evidence="1">
    <location>
        <begin position="393"/>
        <end position="423"/>
    </location>
</feature>
<keyword evidence="3" id="KW-0732">Signal</keyword>
<reference evidence="4" key="1">
    <citation type="journal article" date="2021" name="Open Biol.">
        <title>Shared evolutionary footprints suggest mitochondrial oxidative damage underlies multiple complex I losses in fungi.</title>
        <authorList>
            <person name="Schikora-Tamarit M.A."/>
            <person name="Marcet-Houben M."/>
            <person name="Nosek J."/>
            <person name="Gabaldon T."/>
        </authorList>
    </citation>
    <scope>NUCLEOTIDE SEQUENCE</scope>
    <source>
        <strain evidence="4">CBS6341</strain>
    </source>
</reference>
<dbReference type="EMBL" id="JAEUBF010001156">
    <property type="protein sequence ID" value="KAH3672314.1"/>
    <property type="molecule type" value="Genomic_DNA"/>
</dbReference>
<dbReference type="Proteomes" id="UP000769528">
    <property type="component" value="Unassembled WGS sequence"/>
</dbReference>
<dbReference type="AlphaFoldDB" id="A0A9P8PJ92"/>
<protein>
    <submittedName>
        <fullName evidence="4">Uncharacterized protein</fullName>
    </submittedName>
</protein>
<feature type="compositionally biased region" description="Polar residues" evidence="1">
    <location>
        <begin position="396"/>
        <end position="405"/>
    </location>
</feature>
<feature type="transmembrane region" description="Helical" evidence="2">
    <location>
        <begin position="285"/>
        <end position="308"/>
    </location>
</feature>
<feature type="transmembrane region" description="Helical" evidence="2">
    <location>
        <begin position="212"/>
        <end position="232"/>
    </location>
</feature>
<reference evidence="4" key="2">
    <citation type="submission" date="2021-01" db="EMBL/GenBank/DDBJ databases">
        <authorList>
            <person name="Schikora-Tamarit M.A."/>
        </authorList>
    </citation>
    <scope>NUCLEOTIDE SEQUENCE</scope>
    <source>
        <strain evidence="4">CBS6341</strain>
    </source>
</reference>
<organism evidence="4 5">
    <name type="scientific">Wickerhamomyces mucosus</name>
    <dbReference type="NCBI Taxonomy" id="1378264"/>
    <lineage>
        <taxon>Eukaryota</taxon>
        <taxon>Fungi</taxon>
        <taxon>Dikarya</taxon>
        <taxon>Ascomycota</taxon>
        <taxon>Saccharomycotina</taxon>
        <taxon>Saccharomycetes</taxon>
        <taxon>Phaffomycetales</taxon>
        <taxon>Wickerhamomycetaceae</taxon>
        <taxon>Wickerhamomyces</taxon>
    </lineage>
</organism>
<evidence type="ECO:0000256" key="3">
    <source>
        <dbReference type="SAM" id="SignalP"/>
    </source>
</evidence>
<feature type="transmembrane region" description="Helical" evidence="2">
    <location>
        <begin position="361"/>
        <end position="384"/>
    </location>
</feature>
<keyword evidence="2" id="KW-1133">Transmembrane helix</keyword>